<gene>
    <name evidence="1" type="ORF">E3W66_08450</name>
</gene>
<keyword evidence="2" id="KW-1185">Reference proteome</keyword>
<proteinExistence type="predicted"/>
<comment type="caution">
    <text evidence="1">The sequence shown here is derived from an EMBL/GenBank/DDBJ whole genome shotgun (WGS) entry which is preliminary data.</text>
</comment>
<dbReference type="EMBL" id="SPIA01000003">
    <property type="protein sequence ID" value="TFH67507.1"/>
    <property type="molecule type" value="Genomic_DNA"/>
</dbReference>
<name>A0A4Y8UI82_9GAMM</name>
<dbReference type="AlphaFoldDB" id="A0A4Y8UI82"/>
<dbReference type="Proteomes" id="UP000298133">
    <property type="component" value="Unassembled WGS sequence"/>
</dbReference>
<evidence type="ECO:0008006" key="3">
    <source>
        <dbReference type="Google" id="ProtNLM"/>
    </source>
</evidence>
<evidence type="ECO:0000313" key="1">
    <source>
        <dbReference type="EMBL" id="TFH67507.1"/>
    </source>
</evidence>
<evidence type="ECO:0000313" key="2">
    <source>
        <dbReference type="Proteomes" id="UP000298133"/>
    </source>
</evidence>
<organism evidence="1 2">
    <name type="scientific">Gammaproteobacteria bacterium LSUCC0057</name>
    <dbReference type="NCBI Taxonomy" id="2559237"/>
    <lineage>
        <taxon>Bacteria</taxon>
        <taxon>Pseudomonadati</taxon>
        <taxon>Pseudomonadota</taxon>
        <taxon>Gammaproteobacteria</taxon>
        <taxon>Cellvibrionales</taxon>
        <taxon>Porticoccaceae</taxon>
        <taxon>SAR92 clade</taxon>
    </lineage>
</organism>
<protein>
    <recommendedName>
        <fullName evidence="3">Cation transporter</fullName>
    </recommendedName>
</protein>
<sequence length="100" mass="11205">MTQKLLLNQLNNVALAKVIIDSFDGSIYQACAVTVGGREQPLWLSEQQRLRSNSLSEIRELLAPLHIGALYLRQNSAYDEMIGQPLRSEPNTLLLELSQP</sequence>
<reference evidence="1 2" key="1">
    <citation type="submission" date="2019-03" db="EMBL/GenBank/DDBJ databases">
        <title>Draft genome of Gammaproteobacteria bacterium LSUCC0057, a member of the SAR92 clade.</title>
        <authorList>
            <person name="Lanclos V.C."/>
            <person name="Doiron C."/>
            <person name="Henson M.W."/>
            <person name="Thrash J.C."/>
        </authorList>
    </citation>
    <scope>NUCLEOTIDE SEQUENCE [LARGE SCALE GENOMIC DNA]</scope>
    <source>
        <strain evidence="1 2">LSUCC0057</strain>
    </source>
</reference>
<dbReference type="OrthoDB" id="5600613at2"/>
<dbReference type="Pfam" id="PF20090">
    <property type="entry name" value="DUF6482"/>
    <property type="match status" value="1"/>
</dbReference>
<accession>A0A4Y8UI82</accession>
<dbReference type="InterPro" id="IPR045508">
    <property type="entry name" value="DUF6482"/>
</dbReference>